<dbReference type="OrthoDB" id="441660at2759"/>
<organism evidence="4 5">
    <name type="scientific">Coprinopsis marcescibilis</name>
    <name type="common">Agaric fungus</name>
    <name type="synonym">Psathyrella marcescibilis</name>
    <dbReference type="NCBI Taxonomy" id="230819"/>
    <lineage>
        <taxon>Eukaryota</taxon>
        <taxon>Fungi</taxon>
        <taxon>Dikarya</taxon>
        <taxon>Basidiomycota</taxon>
        <taxon>Agaricomycotina</taxon>
        <taxon>Agaricomycetes</taxon>
        <taxon>Agaricomycetidae</taxon>
        <taxon>Agaricales</taxon>
        <taxon>Agaricineae</taxon>
        <taxon>Psathyrellaceae</taxon>
        <taxon>Coprinopsis</taxon>
    </lineage>
</organism>
<feature type="transmembrane region" description="Helical" evidence="2">
    <location>
        <begin position="102"/>
        <end position="121"/>
    </location>
</feature>
<dbReference type="EMBL" id="ML210355">
    <property type="protein sequence ID" value="TFK19197.1"/>
    <property type="molecule type" value="Genomic_DNA"/>
</dbReference>
<feature type="transmembrane region" description="Helical" evidence="2">
    <location>
        <begin position="449"/>
        <end position="474"/>
    </location>
</feature>
<dbReference type="Gene3D" id="2.170.130.20">
    <property type="entry name" value="LCCL-like domain"/>
    <property type="match status" value="1"/>
</dbReference>
<protein>
    <recommendedName>
        <fullName evidence="3">LCCL domain-containing protein</fullName>
    </recommendedName>
</protein>
<dbReference type="InterPro" id="IPR004043">
    <property type="entry name" value="LCCL"/>
</dbReference>
<keyword evidence="5" id="KW-1185">Reference proteome</keyword>
<dbReference type="Proteomes" id="UP000307440">
    <property type="component" value="Unassembled WGS sequence"/>
</dbReference>
<feature type="transmembrane region" description="Helical" evidence="2">
    <location>
        <begin position="314"/>
        <end position="332"/>
    </location>
</feature>
<dbReference type="STRING" id="230819.A0A5C3KH62"/>
<gene>
    <name evidence="4" type="ORF">FA15DRAFT_674663</name>
</gene>
<dbReference type="InterPro" id="IPR036609">
    <property type="entry name" value="LCCL_sf"/>
</dbReference>
<dbReference type="PROSITE" id="PS50820">
    <property type="entry name" value="LCCL"/>
    <property type="match status" value="1"/>
</dbReference>
<proteinExistence type="predicted"/>
<dbReference type="PANTHER" id="PTHR31331">
    <property type="entry name" value="LCCL DOMAIN PROTEIN (AFU_ORTHOLOGUE AFUA_5G08630)"/>
    <property type="match status" value="1"/>
</dbReference>
<feature type="region of interest" description="Disordered" evidence="1">
    <location>
        <begin position="1"/>
        <end position="36"/>
    </location>
</feature>
<dbReference type="Pfam" id="PF03815">
    <property type="entry name" value="LCCL"/>
    <property type="match status" value="1"/>
</dbReference>
<accession>A0A5C3KH62</accession>
<evidence type="ECO:0000256" key="1">
    <source>
        <dbReference type="SAM" id="MobiDB-lite"/>
    </source>
</evidence>
<keyword evidence="2" id="KW-0812">Transmembrane</keyword>
<feature type="transmembrane region" description="Helical" evidence="2">
    <location>
        <begin position="344"/>
        <end position="363"/>
    </location>
</feature>
<keyword evidence="2" id="KW-1133">Transmembrane helix</keyword>
<dbReference type="AlphaFoldDB" id="A0A5C3KH62"/>
<dbReference type="SUPFAM" id="SSF69848">
    <property type="entry name" value="LCCL domain"/>
    <property type="match status" value="1"/>
</dbReference>
<evidence type="ECO:0000259" key="3">
    <source>
        <dbReference type="PROSITE" id="PS50820"/>
    </source>
</evidence>
<dbReference type="InterPro" id="IPR051957">
    <property type="entry name" value="CRISP-LCCL_domain"/>
</dbReference>
<feature type="transmembrane region" description="Helical" evidence="2">
    <location>
        <begin position="375"/>
        <end position="396"/>
    </location>
</feature>
<feature type="domain" description="LCCL" evidence="3">
    <location>
        <begin position="162"/>
        <end position="246"/>
    </location>
</feature>
<dbReference type="PANTHER" id="PTHR31331:SF1">
    <property type="entry name" value="CYSTEINE RICH SECRETORY PROTEIN LCCL DOMAIN CONTAINING 2"/>
    <property type="match status" value="1"/>
</dbReference>
<evidence type="ECO:0000313" key="5">
    <source>
        <dbReference type="Proteomes" id="UP000307440"/>
    </source>
</evidence>
<evidence type="ECO:0000256" key="2">
    <source>
        <dbReference type="SAM" id="Phobius"/>
    </source>
</evidence>
<sequence length="636" mass="69183">MNAESRATVPGGSDDDFSDYSSSPPHSPTYLTAPLIPPNGNANPQTFLAKAAIWIRGPRPRLSLTPPSPLLNITLPSRRETTIDLHLESHLNSILQPLQTPIPYVLVILAYTILFSLLAHVQNYNVPPRVHKKCHSTLWGPNSLCGLNGQLCMPMNTSAVWDFKCPSGCADAELVGTRLVGNEEVEYKPLVIGGGDEEGTYRADSFVCSAALHAGIISNNGGCGRIRLLSSFTNFVPSTSHGVSSIGFPSSFPLAYTFSKDSSINPCSELSTTALFFSVSASFLLFLLHPSSKRESSPSSTTSSRSPRSWSSPLTLYYPLCILGFFHVGLFSDTYGAPPSLERLFSLFLPSLFVLAAFYSISIRHTLPALLTTSPISTAILYLPAFWVGALSNLTLEKLPISRLLPSDIVKRPGGIPTFLAILGIVLACIYHQVHIIRKTGWLPFYLRGYGLGVLALLVTGVIGGFGGYTLRVHHYVLPMLYMPLTTFPTRMGAVYQGLGLGMYLNGVAAWGFDSVLQTSLSLRQDDPMNTALPTFLTTSSTYDPSIPLSQQVIKWGPVPVHSEWIGYSLLVDDVQRYVGMEREVAVGGLGTFLNKSVPHFFRLAFKSERAVGDYTKAAVLWPNGTWVDPPPGPSY</sequence>
<keyword evidence="2" id="KW-0472">Membrane</keyword>
<feature type="transmembrane region" description="Helical" evidence="2">
    <location>
        <begin position="416"/>
        <end position="437"/>
    </location>
</feature>
<evidence type="ECO:0000313" key="4">
    <source>
        <dbReference type="EMBL" id="TFK19197.1"/>
    </source>
</evidence>
<reference evidence="4 5" key="1">
    <citation type="journal article" date="2019" name="Nat. Ecol. Evol.">
        <title>Megaphylogeny resolves global patterns of mushroom evolution.</title>
        <authorList>
            <person name="Varga T."/>
            <person name="Krizsan K."/>
            <person name="Foldi C."/>
            <person name="Dima B."/>
            <person name="Sanchez-Garcia M."/>
            <person name="Sanchez-Ramirez S."/>
            <person name="Szollosi G.J."/>
            <person name="Szarkandi J.G."/>
            <person name="Papp V."/>
            <person name="Albert L."/>
            <person name="Andreopoulos W."/>
            <person name="Angelini C."/>
            <person name="Antonin V."/>
            <person name="Barry K.W."/>
            <person name="Bougher N.L."/>
            <person name="Buchanan P."/>
            <person name="Buyck B."/>
            <person name="Bense V."/>
            <person name="Catcheside P."/>
            <person name="Chovatia M."/>
            <person name="Cooper J."/>
            <person name="Damon W."/>
            <person name="Desjardin D."/>
            <person name="Finy P."/>
            <person name="Geml J."/>
            <person name="Haridas S."/>
            <person name="Hughes K."/>
            <person name="Justo A."/>
            <person name="Karasinski D."/>
            <person name="Kautmanova I."/>
            <person name="Kiss B."/>
            <person name="Kocsube S."/>
            <person name="Kotiranta H."/>
            <person name="LaButti K.M."/>
            <person name="Lechner B.E."/>
            <person name="Liimatainen K."/>
            <person name="Lipzen A."/>
            <person name="Lukacs Z."/>
            <person name="Mihaltcheva S."/>
            <person name="Morgado L.N."/>
            <person name="Niskanen T."/>
            <person name="Noordeloos M.E."/>
            <person name="Ohm R.A."/>
            <person name="Ortiz-Santana B."/>
            <person name="Ovrebo C."/>
            <person name="Racz N."/>
            <person name="Riley R."/>
            <person name="Savchenko A."/>
            <person name="Shiryaev A."/>
            <person name="Soop K."/>
            <person name="Spirin V."/>
            <person name="Szebenyi C."/>
            <person name="Tomsovsky M."/>
            <person name="Tulloss R.E."/>
            <person name="Uehling J."/>
            <person name="Grigoriev I.V."/>
            <person name="Vagvolgyi C."/>
            <person name="Papp T."/>
            <person name="Martin F.M."/>
            <person name="Miettinen O."/>
            <person name="Hibbett D.S."/>
            <person name="Nagy L.G."/>
        </authorList>
    </citation>
    <scope>NUCLEOTIDE SEQUENCE [LARGE SCALE GENOMIC DNA]</scope>
    <source>
        <strain evidence="4 5">CBS 121175</strain>
    </source>
</reference>
<feature type="transmembrane region" description="Helical" evidence="2">
    <location>
        <begin position="494"/>
        <end position="513"/>
    </location>
</feature>
<name>A0A5C3KH62_COPMA</name>